<comment type="cofactor">
    <cofactor evidence="8">
        <name>[2Fe-2S] cluster</name>
        <dbReference type="ChEBI" id="CHEBI:190135"/>
    </cofactor>
</comment>
<dbReference type="GO" id="GO:0031090">
    <property type="term" value="C:organelle membrane"/>
    <property type="evidence" value="ECO:0007669"/>
    <property type="project" value="UniProtKB-ARBA"/>
</dbReference>
<evidence type="ECO:0000256" key="1">
    <source>
        <dbReference type="ARBA" id="ARBA00010643"/>
    </source>
</evidence>
<comment type="caution">
    <text evidence="10">The sequence shown here is derived from an EMBL/GenBank/DDBJ whole genome shotgun (WGS) entry which is preliminary data.</text>
</comment>
<dbReference type="Pfam" id="PF01257">
    <property type="entry name" value="2Fe-2S_thioredx"/>
    <property type="match status" value="1"/>
</dbReference>
<dbReference type="GO" id="GO:0046872">
    <property type="term" value="F:metal ion binding"/>
    <property type="evidence" value="ECO:0007669"/>
    <property type="project" value="UniProtKB-KW"/>
</dbReference>
<dbReference type="PROSITE" id="PS01099">
    <property type="entry name" value="COMPLEX1_24K"/>
    <property type="match status" value="1"/>
</dbReference>
<gene>
    <name evidence="10" type="primary">nuoE</name>
    <name evidence="10" type="ORF">HY730_00060</name>
</gene>
<dbReference type="GO" id="GO:0008324">
    <property type="term" value="F:monoatomic cation transmembrane transporter activity"/>
    <property type="evidence" value="ECO:0007669"/>
    <property type="project" value="UniProtKB-ARBA"/>
</dbReference>
<dbReference type="AlphaFoldDB" id="A0A933GL26"/>
<dbReference type="GO" id="GO:0098662">
    <property type="term" value="P:inorganic cation transmembrane transport"/>
    <property type="evidence" value="ECO:0007669"/>
    <property type="project" value="UniProtKB-ARBA"/>
</dbReference>
<feature type="binding site" evidence="9">
    <location>
        <position position="126"/>
    </location>
    <ligand>
        <name>[2Fe-2S] cluster</name>
        <dbReference type="ChEBI" id="CHEBI:190135"/>
    </ligand>
</feature>
<dbReference type="Gene3D" id="3.40.30.10">
    <property type="entry name" value="Glutaredoxin"/>
    <property type="match status" value="1"/>
</dbReference>
<dbReference type="SUPFAM" id="SSF52833">
    <property type="entry name" value="Thioredoxin-like"/>
    <property type="match status" value="1"/>
</dbReference>
<dbReference type="Proteomes" id="UP000772181">
    <property type="component" value="Unassembled WGS sequence"/>
</dbReference>
<dbReference type="PANTHER" id="PTHR10371:SF3">
    <property type="entry name" value="NADH DEHYDROGENASE [UBIQUINONE] FLAVOPROTEIN 2, MITOCHONDRIAL"/>
    <property type="match status" value="1"/>
</dbReference>
<dbReference type="PIRSF" id="PIRSF000216">
    <property type="entry name" value="NADH_DH_24kDa"/>
    <property type="match status" value="1"/>
</dbReference>
<evidence type="ECO:0000256" key="6">
    <source>
        <dbReference type="ARBA" id="ARBA00023014"/>
    </source>
</evidence>
<dbReference type="GO" id="GO:1902494">
    <property type="term" value="C:catalytic complex"/>
    <property type="evidence" value="ECO:0007669"/>
    <property type="project" value="UniProtKB-ARBA"/>
</dbReference>
<evidence type="ECO:0000256" key="3">
    <source>
        <dbReference type="ARBA" id="ARBA00022723"/>
    </source>
</evidence>
<name>A0A933GL26_UNCTE</name>
<evidence type="ECO:0000256" key="2">
    <source>
        <dbReference type="ARBA" id="ARBA00022714"/>
    </source>
</evidence>
<dbReference type="EC" id="1.6.5.11" evidence="10"/>
<evidence type="ECO:0000313" key="11">
    <source>
        <dbReference type="Proteomes" id="UP000772181"/>
    </source>
</evidence>
<feature type="binding site" evidence="9">
    <location>
        <position position="86"/>
    </location>
    <ligand>
        <name>[2Fe-2S] cluster</name>
        <dbReference type="ChEBI" id="CHEBI:190135"/>
    </ligand>
</feature>
<evidence type="ECO:0000256" key="9">
    <source>
        <dbReference type="PIRSR" id="PIRSR000216-1"/>
    </source>
</evidence>
<dbReference type="InterPro" id="IPR036249">
    <property type="entry name" value="Thioredoxin-like_sf"/>
</dbReference>
<reference evidence="10" key="1">
    <citation type="submission" date="2020-07" db="EMBL/GenBank/DDBJ databases">
        <title>Huge and variable diversity of episymbiotic CPR bacteria and DPANN archaea in groundwater ecosystems.</title>
        <authorList>
            <person name="He C.Y."/>
            <person name="Keren R."/>
            <person name="Whittaker M."/>
            <person name="Farag I.F."/>
            <person name="Doudna J."/>
            <person name="Cate J.H.D."/>
            <person name="Banfield J.F."/>
        </authorList>
    </citation>
    <scope>NUCLEOTIDE SEQUENCE</scope>
    <source>
        <strain evidence="10">NC_groundwater_1482_Ag_S-0.65um_47_24</strain>
    </source>
</reference>
<keyword evidence="2 9" id="KW-0001">2Fe-2S</keyword>
<evidence type="ECO:0000256" key="4">
    <source>
        <dbReference type="ARBA" id="ARBA00022967"/>
    </source>
</evidence>
<protein>
    <submittedName>
        <fullName evidence="10">NADH-quinone oxidoreductase subunit NuoE</fullName>
        <ecNumber evidence="10">1.6.5.11</ecNumber>
    </submittedName>
</protein>
<feature type="binding site" evidence="9">
    <location>
        <position position="81"/>
    </location>
    <ligand>
        <name>[2Fe-2S] cluster</name>
        <dbReference type="ChEBI" id="CHEBI:190135"/>
    </ligand>
</feature>
<comment type="similarity">
    <text evidence="1">Belongs to the complex I 24 kDa subunit family.</text>
</comment>
<dbReference type="FunFam" id="1.10.10.1590:FF:000001">
    <property type="entry name" value="NADH-quinone oxidoreductase subunit E"/>
    <property type="match status" value="1"/>
</dbReference>
<dbReference type="InterPro" id="IPR042128">
    <property type="entry name" value="NuoE_dom"/>
</dbReference>
<proteinExistence type="inferred from homology"/>
<keyword evidence="4" id="KW-1278">Translocase</keyword>
<dbReference type="GO" id="GO:0098796">
    <property type="term" value="C:membrane protein complex"/>
    <property type="evidence" value="ECO:0007669"/>
    <property type="project" value="UniProtKB-ARBA"/>
</dbReference>
<dbReference type="FunFam" id="3.40.30.10:FF:000022">
    <property type="entry name" value="NADH dehydrogenase flavoprotein 2, mitochondrial"/>
    <property type="match status" value="1"/>
</dbReference>
<dbReference type="Gene3D" id="1.10.10.1590">
    <property type="entry name" value="NADH-quinone oxidoreductase subunit E"/>
    <property type="match status" value="1"/>
</dbReference>
<evidence type="ECO:0000313" key="10">
    <source>
        <dbReference type="EMBL" id="MBI4594754.1"/>
    </source>
</evidence>
<keyword evidence="10" id="KW-0560">Oxidoreductase</keyword>
<evidence type="ECO:0000256" key="8">
    <source>
        <dbReference type="ARBA" id="ARBA00034078"/>
    </source>
</evidence>
<sequence>MEFSQETKEKFTKILEKYPVTEAALLPTLHLAQKEFGYLSTESMDYVAQLLGLPPVRVYGVASFYTMFNRKPVGKYHIQVCTNLSCSLMGAEEMVKHLENRLHIKMGQTSADGKFTLSSVECLGSCGTAPMMQINDLYYENLTSERIDQIVAQLEAN</sequence>
<keyword evidence="3 9" id="KW-0479">Metal-binding</keyword>
<keyword evidence="5 9" id="KW-0408">Iron</keyword>
<dbReference type="NCBIfam" id="NF005722">
    <property type="entry name" value="PRK07539.1-2"/>
    <property type="match status" value="1"/>
</dbReference>
<evidence type="ECO:0000256" key="7">
    <source>
        <dbReference type="ARBA" id="ARBA00023027"/>
    </source>
</evidence>
<dbReference type="NCBIfam" id="TIGR01958">
    <property type="entry name" value="nuoE_fam"/>
    <property type="match status" value="1"/>
</dbReference>
<accession>A0A933GL26</accession>
<keyword evidence="7" id="KW-0520">NAD</keyword>
<dbReference type="PANTHER" id="PTHR10371">
    <property type="entry name" value="NADH DEHYDROGENASE UBIQUINONE FLAVOPROTEIN 2, MITOCHONDRIAL"/>
    <property type="match status" value="1"/>
</dbReference>
<feature type="binding site" evidence="9">
    <location>
        <position position="122"/>
    </location>
    <ligand>
        <name>[2Fe-2S] cluster</name>
        <dbReference type="ChEBI" id="CHEBI:190135"/>
    </ligand>
</feature>
<evidence type="ECO:0000256" key="5">
    <source>
        <dbReference type="ARBA" id="ARBA00023004"/>
    </source>
</evidence>
<dbReference type="GO" id="GO:0031967">
    <property type="term" value="C:organelle envelope"/>
    <property type="evidence" value="ECO:0007669"/>
    <property type="project" value="UniProtKB-ARBA"/>
</dbReference>
<dbReference type="EMBL" id="JACQWF010000004">
    <property type="protein sequence ID" value="MBI4594754.1"/>
    <property type="molecule type" value="Genomic_DNA"/>
</dbReference>
<comment type="cofactor">
    <cofactor evidence="9">
        <name>[2Fe-2S] cluster</name>
        <dbReference type="ChEBI" id="CHEBI:190135"/>
    </cofactor>
    <text evidence="9">Binds 1 [2Fe-2S] cluster.</text>
</comment>
<organism evidence="10 11">
    <name type="scientific">Tectimicrobiota bacterium</name>
    <dbReference type="NCBI Taxonomy" id="2528274"/>
    <lineage>
        <taxon>Bacteria</taxon>
        <taxon>Pseudomonadati</taxon>
        <taxon>Nitrospinota/Tectimicrobiota group</taxon>
        <taxon>Candidatus Tectimicrobiota</taxon>
    </lineage>
</organism>
<dbReference type="GO" id="GO:0051537">
    <property type="term" value="F:2 iron, 2 sulfur cluster binding"/>
    <property type="evidence" value="ECO:0007669"/>
    <property type="project" value="UniProtKB-KW"/>
</dbReference>
<dbReference type="CDD" id="cd03064">
    <property type="entry name" value="TRX_Fd_NuoE"/>
    <property type="match status" value="1"/>
</dbReference>
<dbReference type="InterPro" id="IPR002023">
    <property type="entry name" value="NuoE-like"/>
</dbReference>
<dbReference type="InterPro" id="IPR041921">
    <property type="entry name" value="NuoE_N"/>
</dbReference>
<dbReference type="GO" id="GO:0022804">
    <property type="term" value="F:active transmembrane transporter activity"/>
    <property type="evidence" value="ECO:0007669"/>
    <property type="project" value="UniProtKB-ARBA"/>
</dbReference>
<dbReference type="GO" id="GO:0022890">
    <property type="term" value="F:inorganic cation transmembrane transporter activity"/>
    <property type="evidence" value="ECO:0007669"/>
    <property type="project" value="UniProtKB-ARBA"/>
</dbReference>
<dbReference type="GO" id="GO:0003954">
    <property type="term" value="F:NADH dehydrogenase activity"/>
    <property type="evidence" value="ECO:0007669"/>
    <property type="project" value="TreeGrafter"/>
</dbReference>
<keyword evidence="6 9" id="KW-0411">Iron-sulfur</keyword>